<evidence type="ECO:0000313" key="1">
    <source>
        <dbReference type="EMBL" id="KAK3691833.1"/>
    </source>
</evidence>
<keyword evidence="2" id="KW-1185">Reference proteome</keyword>
<accession>A0AAE0XEA5</accession>
<proteinExistence type="predicted"/>
<comment type="caution">
    <text evidence="1">The sequence shown here is derived from an EMBL/GenBank/DDBJ whole genome shotgun (WGS) entry which is preliminary data.</text>
</comment>
<gene>
    <name evidence="1" type="ORF">RRG08_014215</name>
</gene>
<name>A0AAE0XEA5_9GAST</name>
<sequence length="124" mass="13888">MTRLEAPSDTEVLSSHNKSCRDLVDMMVLANGRGKKSTRYLKFCFIQSPFLLNLETIRCTKFDFSSLVDRARSAFGNLKKDGNPFQCQGKKPNEDNSKKGACEVELEECVTDEPESTGGTEKKI</sequence>
<dbReference type="Proteomes" id="UP001283361">
    <property type="component" value="Unassembled WGS sequence"/>
</dbReference>
<organism evidence="1 2">
    <name type="scientific">Elysia crispata</name>
    <name type="common">lettuce slug</name>
    <dbReference type="NCBI Taxonomy" id="231223"/>
    <lineage>
        <taxon>Eukaryota</taxon>
        <taxon>Metazoa</taxon>
        <taxon>Spiralia</taxon>
        <taxon>Lophotrochozoa</taxon>
        <taxon>Mollusca</taxon>
        <taxon>Gastropoda</taxon>
        <taxon>Heterobranchia</taxon>
        <taxon>Euthyneura</taxon>
        <taxon>Panpulmonata</taxon>
        <taxon>Sacoglossa</taxon>
        <taxon>Placobranchoidea</taxon>
        <taxon>Plakobranchidae</taxon>
        <taxon>Elysia</taxon>
    </lineage>
</organism>
<evidence type="ECO:0000313" key="2">
    <source>
        <dbReference type="Proteomes" id="UP001283361"/>
    </source>
</evidence>
<protein>
    <submittedName>
        <fullName evidence="1">Uncharacterized protein</fullName>
    </submittedName>
</protein>
<dbReference type="EMBL" id="JAWDGP010008074">
    <property type="protein sequence ID" value="KAK3691833.1"/>
    <property type="molecule type" value="Genomic_DNA"/>
</dbReference>
<reference evidence="1" key="1">
    <citation type="journal article" date="2023" name="G3 (Bethesda)">
        <title>A reference genome for the long-term kleptoplast-retaining sea slug Elysia crispata morphotype clarki.</title>
        <authorList>
            <person name="Eastman K.E."/>
            <person name="Pendleton A.L."/>
            <person name="Shaikh M.A."/>
            <person name="Suttiyut T."/>
            <person name="Ogas R."/>
            <person name="Tomko P."/>
            <person name="Gavelis G."/>
            <person name="Widhalm J.R."/>
            <person name="Wisecaver J.H."/>
        </authorList>
    </citation>
    <scope>NUCLEOTIDE SEQUENCE</scope>
    <source>
        <strain evidence="1">ECLA1</strain>
    </source>
</reference>
<dbReference type="AlphaFoldDB" id="A0AAE0XEA5"/>